<keyword evidence="2 4" id="KW-0732">Signal</keyword>
<dbReference type="Pfam" id="PF13416">
    <property type="entry name" value="SBP_bac_8"/>
    <property type="match status" value="1"/>
</dbReference>
<evidence type="ECO:0000256" key="1">
    <source>
        <dbReference type="ARBA" id="ARBA00008520"/>
    </source>
</evidence>
<evidence type="ECO:0000256" key="4">
    <source>
        <dbReference type="SAM" id="SignalP"/>
    </source>
</evidence>
<dbReference type="InterPro" id="IPR026045">
    <property type="entry name" value="Ferric-bd"/>
</dbReference>
<evidence type="ECO:0000313" key="5">
    <source>
        <dbReference type="EMBL" id="PCI98632.1"/>
    </source>
</evidence>
<dbReference type="PANTHER" id="PTHR30006">
    <property type="entry name" value="THIAMINE-BINDING PERIPLASMIC PROTEIN-RELATED"/>
    <property type="match status" value="1"/>
</dbReference>
<protein>
    <submittedName>
        <fullName evidence="5">Iron ABC transporter substrate-binding protein</fullName>
    </submittedName>
</protein>
<accession>A0A2A4YUZ4</accession>
<name>A0A2A4YUZ4_9PROT</name>
<dbReference type="Gene3D" id="3.40.190.10">
    <property type="entry name" value="Periplasmic binding protein-like II"/>
    <property type="match status" value="2"/>
</dbReference>
<dbReference type="SUPFAM" id="SSF53850">
    <property type="entry name" value="Periplasmic binding protein-like II"/>
    <property type="match status" value="1"/>
</dbReference>
<keyword evidence="3" id="KW-0408">Iron</keyword>
<gene>
    <name evidence="5" type="ORF">COB13_13305</name>
</gene>
<evidence type="ECO:0000256" key="3">
    <source>
        <dbReference type="PIRSR" id="PIRSR002825-1"/>
    </source>
</evidence>
<reference evidence="5" key="2">
    <citation type="journal article" date="2018" name="ISME J.">
        <title>A dynamic microbial community with high functional redundancy inhabits the cold, oxic subseafloor aquifer.</title>
        <authorList>
            <person name="Tully B.J."/>
            <person name="Wheat C.G."/>
            <person name="Glazer B.T."/>
            <person name="Huber J.A."/>
        </authorList>
    </citation>
    <scope>NUCLEOTIDE SEQUENCE</scope>
    <source>
        <strain evidence="5">NORP83</strain>
    </source>
</reference>
<feature type="signal peptide" evidence="4">
    <location>
        <begin position="1"/>
        <end position="26"/>
    </location>
</feature>
<proteinExistence type="inferred from homology"/>
<dbReference type="EMBL" id="NVUS01000020">
    <property type="protein sequence ID" value="PCI98632.1"/>
    <property type="molecule type" value="Genomic_DNA"/>
</dbReference>
<comment type="similarity">
    <text evidence="1">Belongs to the bacterial solute-binding protein 1 family.</text>
</comment>
<comment type="caution">
    <text evidence="5">The sequence shown here is derived from an EMBL/GenBank/DDBJ whole genome shotgun (WGS) entry which is preliminary data.</text>
</comment>
<dbReference type="InterPro" id="IPR006059">
    <property type="entry name" value="SBP"/>
</dbReference>
<dbReference type="AlphaFoldDB" id="A0A2A4YUZ4"/>
<dbReference type="GO" id="GO:0046872">
    <property type="term" value="F:metal ion binding"/>
    <property type="evidence" value="ECO:0007669"/>
    <property type="project" value="UniProtKB-KW"/>
</dbReference>
<reference key="1">
    <citation type="submission" date="2017-08" db="EMBL/GenBank/DDBJ databases">
        <title>A dynamic microbial community with high functional redundancy inhabits the cold, oxic subseafloor aquifer.</title>
        <authorList>
            <person name="Tully B.J."/>
            <person name="Wheat C.G."/>
            <person name="Glazer B.T."/>
            <person name="Huber J.A."/>
        </authorList>
    </citation>
    <scope>NUCLEOTIDE SEQUENCE [LARGE SCALE GENOMIC DNA]</scope>
</reference>
<feature type="binding site" evidence="3">
    <location>
        <position position="223"/>
    </location>
    <ligand>
        <name>Fe cation</name>
        <dbReference type="ChEBI" id="CHEBI:24875"/>
    </ligand>
</feature>
<feature type="binding site" evidence="3">
    <location>
        <position position="222"/>
    </location>
    <ligand>
        <name>Fe cation</name>
        <dbReference type="ChEBI" id="CHEBI:24875"/>
    </ligand>
</feature>
<sequence>MKKSLVKSLLAVTALASFIAPQAAIAAEEINIYSYRQPFLMQPIIDQFHADTGITVNSIYANKGLVEKVKAAQGKGEADLILTVDIGRLIGAVDAGLADEVSSDVLTANIPAEFRDADGKWFGITTRARVVYASKERVSQDAITYEELADPKWKGKICIRSGQHAYNLALFASMIAHHGEADAQKWLEGLKANLAHSPKGNDRAQAQSIYNGECDLALANTYYMGKMQTNDKNPEQKDWAASVKLIFPNAADRGSHMNLSGVMVVKGAKNKDNAVKFIEYLSGDKAQKLYAEANFEYPVKAGVEISELVQSWGALKADSLALTTIAKHRKRASELVDIVGFDD</sequence>
<organism evidence="5">
    <name type="scientific">OCS116 cluster bacterium</name>
    <dbReference type="NCBI Taxonomy" id="2030921"/>
    <lineage>
        <taxon>Bacteria</taxon>
        <taxon>Pseudomonadati</taxon>
        <taxon>Pseudomonadota</taxon>
        <taxon>Alphaproteobacteria</taxon>
        <taxon>OCS116 cluster</taxon>
    </lineage>
</organism>
<evidence type="ECO:0000256" key="2">
    <source>
        <dbReference type="ARBA" id="ARBA00022729"/>
    </source>
</evidence>
<dbReference type="PANTHER" id="PTHR30006:SF15">
    <property type="entry name" value="IRON-UTILIZATION PERIPLASMIC PROTEIN"/>
    <property type="match status" value="1"/>
</dbReference>
<dbReference type="PIRSF" id="PIRSF002825">
    <property type="entry name" value="CfbpA"/>
    <property type="match status" value="1"/>
</dbReference>
<dbReference type="GO" id="GO:0030288">
    <property type="term" value="C:outer membrane-bounded periplasmic space"/>
    <property type="evidence" value="ECO:0007669"/>
    <property type="project" value="TreeGrafter"/>
</dbReference>
<feature type="chain" id="PRO_5012042974" evidence="4">
    <location>
        <begin position="27"/>
        <end position="343"/>
    </location>
</feature>
<keyword evidence="3" id="KW-0479">Metal-binding</keyword>